<comment type="caution">
    <text evidence="6">The sequence shown here is derived from an EMBL/GenBank/DDBJ whole genome shotgun (WGS) entry which is preliminary data.</text>
</comment>
<dbReference type="EMBL" id="JAHCVJ010000007">
    <property type="protein sequence ID" value="MBT0665930.1"/>
    <property type="molecule type" value="Genomic_DNA"/>
</dbReference>
<dbReference type="PROSITE" id="PS50113">
    <property type="entry name" value="PAC"/>
    <property type="match status" value="1"/>
</dbReference>
<keyword evidence="7" id="KW-1185">Reference proteome</keyword>
<evidence type="ECO:0000259" key="4">
    <source>
        <dbReference type="PROSITE" id="PS50112"/>
    </source>
</evidence>
<dbReference type="NCBIfam" id="TIGR00229">
    <property type="entry name" value="sensory_box"/>
    <property type="match status" value="1"/>
</dbReference>
<dbReference type="PANTHER" id="PTHR35841">
    <property type="entry name" value="PHOSPHONATES-BINDING PERIPLASMIC PROTEIN"/>
    <property type="match status" value="1"/>
</dbReference>
<sequence>MTRLIAVITLLLVACTAFAAQDEVTLKLGVLAYRPKPQALAQWQPVAEYLRMALKQPVELAVYDYTELADVAKKRSTDVVITTASHFVLLKQTCGFSSPLATMVSRMGTHELSTYGGVIIARSDRGDITSLADLSDKKIATVATDAFGGFQMQEMEMVEAGLPMPPHERLVITGQPHDKVIEAVLAGRADVGFARAGVIEGMIREGKLDPERLKIINRRNAPHSPFVVSTRLYPEWPVAVLPHVESELAARLAAALFLLPRNSLTGPAATISGFTVPANYDGVEHLLRKLRLPPFDRPPEFTLADLWKRHAPWIVTLGGLLLLLSVASAGLIVLYRRANRSLREVERLAEKERLLLASLAEGVYGVDAWERCIFVNPAALTMLGFAASELIEVKIHDLFHRHTESGLPNHPEACPVLHTLRDGVKREAEVTFTRKDGSMFPVSLVASAMKQGTEIVGVVVAFQDITRHKQAEEALMQRTYELDQEIAERQVAQESLQEQALLLEKEMEERRAAQNELEQANERLEQRVRERTAELEAKNADLQNMLKSYVGRELKMVELKERIKALEAKI</sequence>
<keyword evidence="2" id="KW-1133">Transmembrane helix</keyword>
<dbReference type="PANTHER" id="PTHR35841:SF1">
    <property type="entry name" value="PHOSPHONATES-BINDING PERIPLASMIC PROTEIN"/>
    <property type="match status" value="1"/>
</dbReference>
<dbReference type="Proteomes" id="UP000811899">
    <property type="component" value="Unassembled WGS sequence"/>
</dbReference>
<keyword evidence="2" id="KW-0812">Transmembrane</keyword>
<feature type="domain" description="PAS" evidence="4">
    <location>
        <begin position="348"/>
        <end position="400"/>
    </location>
</feature>
<feature type="transmembrane region" description="Helical" evidence="2">
    <location>
        <begin position="313"/>
        <end position="335"/>
    </location>
</feature>
<evidence type="ECO:0000256" key="3">
    <source>
        <dbReference type="SAM" id="SignalP"/>
    </source>
</evidence>
<evidence type="ECO:0000313" key="6">
    <source>
        <dbReference type="EMBL" id="MBT0665930.1"/>
    </source>
</evidence>
<dbReference type="PROSITE" id="PS51257">
    <property type="entry name" value="PROKAR_LIPOPROTEIN"/>
    <property type="match status" value="1"/>
</dbReference>
<dbReference type="SMART" id="SM00091">
    <property type="entry name" value="PAS"/>
    <property type="match status" value="1"/>
</dbReference>
<gene>
    <name evidence="6" type="ORF">KI809_16590</name>
</gene>
<name>A0AAW4L8P1_9BACT</name>
<organism evidence="6 7">
    <name type="scientific">Geoanaerobacter pelophilus</name>
    <dbReference type="NCBI Taxonomy" id="60036"/>
    <lineage>
        <taxon>Bacteria</taxon>
        <taxon>Pseudomonadati</taxon>
        <taxon>Thermodesulfobacteriota</taxon>
        <taxon>Desulfuromonadia</taxon>
        <taxon>Geobacterales</taxon>
        <taxon>Geobacteraceae</taxon>
        <taxon>Geoanaerobacter</taxon>
    </lineage>
</organism>
<feature type="signal peptide" evidence="3">
    <location>
        <begin position="1"/>
        <end position="19"/>
    </location>
</feature>
<dbReference type="Gene3D" id="3.40.190.10">
    <property type="entry name" value="Periplasmic binding protein-like II"/>
    <property type="match status" value="2"/>
</dbReference>
<dbReference type="SUPFAM" id="SSF55785">
    <property type="entry name" value="PYP-like sensor domain (PAS domain)"/>
    <property type="match status" value="1"/>
</dbReference>
<dbReference type="InterPro" id="IPR000014">
    <property type="entry name" value="PAS"/>
</dbReference>
<evidence type="ECO:0000256" key="1">
    <source>
        <dbReference type="SAM" id="Coils"/>
    </source>
</evidence>
<proteinExistence type="predicted"/>
<dbReference type="CDD" id="cd00130">
    <property type="entry name" value="PAS"/>
    <property type="match status" value="1"/>
</dbReference>
<protein>
    <submittedName>
        <fullName evidence="6">PhnD/SsuA/transferrin family substrate-binding protein</fullName>
    </submittedName>
</protein>
<dbReference type="PROSITE" id="PS50112">
    <property type="entry name" value="PAS"/>
    <property type="match status" value="1"/>
</dbReference>
<dbReference type="InterPro" id="IPR000700">
    <property type="entry name" value="PAS-assoc_C"/>
</dbReference>
<evidence type="ECO:0000313" key="7">
    <source>
        <dbReference type="Proteomes" id="UP000811899"/>
    </source>
</evidence>
<dbReference type="RefSeq" id="WP_214172694.1">
    <property type="nucleotide sequence ID" value="NZ_JAHCVJ010000007.1"/>
</dbReference>
<feature type="chain" id="PRO_5043576873" evidence="3">
    <location>
        <begin position="20"/>
        <end position="570"/>
    </location>
</feature>
<evidence type="ECO:0000256" key="2">
    <source>
        <dbReference type="SAM" id="Phobius"/>
    </source>
</evidence>
<keyword evidence="3" id="KW-0732">Signal</keyword>
<dbReference type="Pfam" id="PF12974">
    <property type="entry name" value="Phosphonate-bd"/>
    <property type="match status" value="1"/>
</dbReference>
<evidence type="ECO:0000259" key="5">
    <source>
        <dbReference type="PROSITE" id="PS50113"/>
    </source>
</evidence>
<dbReference type="AlphaFoldDB" id="A0AAW4L8P1"/>
<feature type="domain" description="PAC" evidence="5">
    <location>
        <begin position="426"/>
        <end position="477"/>
    </location>
</feature>
<reference evidence="6 7" key="1">
    <citation type="submission" date="2021-05" db="EMBL/GenBank/DDBJ databases">
        <title>The draft genome of Geobacter pelophilus DSM 12255.</title>
        <authorList>
            <person name="Xu Z."/>
            <person name="Masuda Y."/>
            <person name="Itoh H."/>
            <person name="Senoo K."/>
        </authorList>
    </citation>
    <scope>NUCLEOTIDE SEQUENCE [LARGE SCALE GENOMIC DNA]</scope>
    <source>
        <strain evidence="6 7">DSM 12255</strain>
    </source>
</reference>
<feature type="coiled-coil region" evidence="1">
    <location>
        <begin position="493"/>
        <end position="569"/>
    </location>
</feature>
<keyword evidence="1" id="KW-0175">Coiled coil</keyword>
<accession>A0AAW4L8P1</accession>
<dbReference type="Gene3D" id="3.30.450.20">
    <property type="entry name" value="PAS domain"/>
    <property type="match status" value="1"/>
</dbReference>
<dbReference type="Pfam" id="PF13426">
    <property type="entry name" value="PAS_9"/>
    <property type="match status" value="1"/>
</dbReference>
<keyword evidence="2" id="KW-0472">Membrane</keyword>
<dbReference type="SUPFAM" id="SSF53850">
    <property type="entry name" value="Periplasmic binding protein-like II"/>
    <property type="match status" value="1"/>
</dbReference>
<dbReference type="InterPro" id="IPR035965">
    <property type="entry name" value="PAS-like_dom_sf"/>
</dbReference>